<protein>
    <recommendedName>
        <fullName evidence="1">Phosphoribulokinase/uridine kinase domain-containing protein</fullName>
    </recommendedName>
</protein>
<gene>
    <name evidence="2" type="ORF">G6F64_002528</name>
</gene>
<comment type="caution">
    <text evidence="2">The sequence shown here is derived from an EMBL/GenBank/DDBJ whole genome shotgun (WGS) entry which is preliminary data.</text>
</comment>
<reference evidence="2" key="1">
    <citation type="journal article" date="2020" name="Microb. Genom.">
        <title>Genetic diversity of clinical and environmental Mucorales isolates obtained from an investigation of mucormycosis cases among solid organ transplant recipients.</title>
        <authorList>
            <person name="Nguyen M.H."/>
            <person name="Kaul D."/>
            <person name="Muto C."/>
            <person name="Cheng S.J."/>
            <person name="Richter R.A."/>
            <person name="Bruno V.M."/>
            <person name="Liu G."/>
            <person name="Beyhan S."/>
            <person name="Sundermann A.J."/>
            <person name="Mounaud S."/>
            <person name="Pasculle A.W."/>
            <person name="Nierman W.C."/>
            <person name="Driscoll E."/>
            <person name="Cumbie R."/>
            <person name="Clancy C.J."/>
            <person name="Dupont C.L."/>
        </authorList>
    </citation>
    <scope>NUCLEOTIDE SEQUENCE</scope>
    <source>
        <strain evidence="2">GL11</strain>
    </source>
</reference>
<proteinExistence type="predicted"/>
<sequence length="225" mass="26292">MTKVYTIGIGGHSCSGKTTITRILKRILKNVVVVHQDDFYKFEDDVPIDKESQLANWDCPEAIDFDRLLDIVIYAKKNDGKLPEGFDSNEENNLHDGSNQLDDETALELRQKLSGFIEKDDYFIIVDGFMLYWDDRIIDELDCKISLKTSYETAKSRREERQGYHTQEGYWIDPPGYFDKIVWPEYLRLREHEKALRELLVIDTDKNSIKQMALMTADKLNKDLL</sequence>
<dbReference type="InterPro" id="IPR027417">
    <property type="entry name" value="P-loop_NTPase"/>
</dbReference>
<dbReference type="SUPFAM" id="SSF52540">
    <property type="entry name" value="P-loop containing nucleoside triphosphate hydrolases"/>
    <property type="match status" value="1"/>
</dbReference>
<accession>A0A9P6XGD0</accession>
<organism evidence="2 3">
    <name type="scientific">Rhizopus oryzae</name>
    <name type="common">Mucormycosis agent</name>
    <name type="synonym">Rhizopus arrhizus var. delemar</name>
    <dbReference type="NCBI Taxonomy" id="64495"/>
    <lineage>
        <taxon>Eukaryota</taxon>
        <taxon>Fungi</taxon>
        <taxon>Fungi incertae sedis</taxon>
        <taxon>Mucoromycota</taxon>
        <taxon>Mucoromycotina</taxon>
        <taxon>Mucoromycetes</taxon>
        <taxon>Mucorales</taxon>
        <taxon>Mucorineae</taxon>
        <taxon>Rhizopodaceae</taxon>
        <taxon>Rhizopus</taxon>
    </lineage>
</organism>
<dbReference type="OrthoDB" id="10041966at2759"/>
<keyword evidence="3" id="KW-1185">Reference proteome</keyword>
<evidence type="ECO:0000259" key="1">
    <source>
        <dbReference type="Pfam" id="PF00485"/>
    </source>
</evidence>
<dbReference type="Pfam" id="PF00485">
    <property type="entry name" value="PRK"/>
    <property type="match status" value="1"/>
</dbReference>
<dbReference type="Proteomes" id="UP000716291">
    <property type="component" value="Unassembled WGS sequence"/>
</dbReference>
<dbReference type="InterPro" id="IPR006083">
    <property type="entry name" value="PRK/URK"/>
</dbReference>
<dbReference type="AlphaFoldDB" id="A0A9P6XGD0"/>
<dbReference type="GO" id="GO:0016301">
    <property type="term" value="F:kinase activity"/>
    <property type="evidence" value="ECO:0007669"/>
    <property type="project" value="InterPro"/>
</dbReference>
<dbReference type="Gene3D" id="3.40.50.300">
    <property type="entry name" value="P-loop containing nucleotide triphosphate hydrolases"/>
    <property type="match status" value="1"/>
</dbReference>
<dbReference type="GO" id="GO:0005524">
    <property type="term" value="F:ATP binding"/>
    <property type="evidence" value="ECO:0007669"/>
    <property type="project" value="InterPro"/>
</dbReference>
<dbReference type="PANTHER" id="PTHR10285">
    <property type="entry name" value="URIDINE KINASE"/>
    <property type="match status" value="1"/>
</dbReference>
<evidence type="ECO:0000313" key="3">
    <source>
        <dbReference type="Proteomes" id="UP000716291"/>
    </source>
</evidence>
<dbReference type="EMBL" id="JAANQT010000222">
    <property type="protein sequence ID" value="KAG1313068.1"/>
    <property type="molecule type" value="Genomic_DNA"/>
</dbReference>
<name>A0A9P6XGD0_RHIOR</name>
<feature type="domain" description="Phosphoribulokinase/uridine kinase" evidence="1">
    <location>
        <begin position="7"/>
        <end position="158"/>
    </location>
</feature>
<evidence type="ECO:0000313" key="2">
    <source>
        <dbReference type="EMBL" id="KAG1313068.1"/>
    </source>
</evidence>
<dbReference type="CDD" id="cd02024">
    <property type="entry name" value="NRK1"/>
    <property type="match status" value="1"/>
</dbReference>